<sequence length="133" mass="14962">MKINLTRRRTWSPDFLGNEQKPEAEQIKVEFTKPNANQRETMQRVINARTPEGRLAAYTETDIALVMRECGVRISGLTVVEDGKEVLVTTGEELCRLPDDYCMLLAKKIALKILELDLDEAVLKNLLSASTAV</sequence>
<accession>F4GHD3</accession>
<reference evidence="1 2" key="2">
    <citation type="journal article" date="2012" name="Stand. Genomic Sci.">
        <title>Complete genome sequence of the termite hindgut bacterium Spirochaeta coccoides type strain (SPN1(T)), reclassification in the genus Sphaerochaeta as Sphaerochaeta coccoides comb. nov. and emendations of the family Spirochaetaceae and the genus Sphaerochaeta.</title>
        <authorList>
            <person name="Abt B."/>
            <person name="Han C."/>
            <person name="Scheuner C."/>
            <person name="Lu M."/>
            <person name="Lapidus A."/>
            <person name="Nolan M."/>
            <person name="Lucas S."/>
            <person name="Hammon N."/>
            <person name="Deshpande S."/>
            <person name="Cheng J.F."/>
            <person name="Tapia R."/>
            <person name="Goodwin L.A."/>
            <person name="Pitluck S."/>
            <person name="Liolios K."/>
            <person name="Pagani I."/>
            <person name="Ivanova N."/>
            <person name="Mavromatis K."/>
            <person name="Mikhailova N."/>
            <person name="Huntemann M."/>
            <person name="Pati A."/>
            <person name="Chen A."/>
            <person name="Palaniappan K."/>
            <person name="Land M."/>
            <person name="Hauser L."/>
            <person name="Brambilla E.M."/>
            <person name="Rohde M."/>
            <person name="Spring S."/>
            <person name="Gronow S."/>
            <person name="Goker M."/>
            <person name="Woyke T."/>
            <person name="Bristow J."/>
            <person name="Eisen J.A."/>
            <person name="Markowitz V."/>
            <person name="Hugenholtz P."/>
            <person name="Kyrpides N.C."/>
            <person name="Klenk H.P."/>
            <person name="Detter J.C."/>
        </authorList>
    </citation>
    <scope>NUCLEOTIDE SEQUENCE [LARGE SCALE GENOMIC DNA]</scope>
    <source>
        <strain evidence="2">ATCC BAA-1237 / DSM 17374 / SPN1</strain>
    </source>
</reference>
<organism evidence="1 2">
    <name type="scientific">Parasphaerochaeta coccoides (strain ATCC BAA-1237 / DSM 17374 / SPN1)</name>
    <name type="common">Sphaerochaeta coccoides</name>
    <dbReference type="NCBI Taxonomy" id="760011"/>
    <lineage>
        <taxon>Bacteria</taxon>
        <taxon>Pseudomonadati</taxon>
        <taxon>Spirochaetota</taxon>
        <taxon>Spirochaetia</taxon>
        <taxon>Spirochaetales</taxon>
        <taxon>Sphaerochaetaceae</taxon>
        <taxon>Parasphaerochaeta</taxon>
    </lineage>
</organism>
<dbReference type="AlphaFoldDB" id="F4GHD3"/>
<evidence type="ECO:0000313" key="2">
    <source>
        <dbReference type="Proteomes" id="UP000007939"/>
    </source>
</evidence>
<name>F4GHD3_PARC1</name>
<dbReference type="RefSeq" id="WP_013739428.1">
    <property type="nucleotide sequence ID" value="NC_015436.1"/>
</dbReference>
<proteinExistence type="predicted"/>
<dbReference type="KEGG" id="scc:Spico_0807"/>
<evidence type="ECO:0000313" key="1">
    <source>
        <dbReference type="EMBL" id="AEC02032.1"/>
    </source>
</evidence>
<dbReference type="STRING" id="760011.Spico_0807"/>
<dbReference type="Proteomes" id="UP000007939">
    <property type="component" value="Chromosome"/>
</dbReference>
<dbReference type="HOGENOM" id="CLU_1905403_0_0_12"/>
<keyword evidence="2" id="KW-1185">Reference proteome</keyword>
<reference evidence="2" key="1">
    <citation type="submission" date="2011-04" db="EMBL/GenBank/DDBJ databases">
        <title>The complete genome of Spirochaeta coccoides DSM 17374.</title>
        <authorList>
            <person name="Lucas S."/>
            <person name="Copeland A."/>
            <person name="Lapidus A."/>
            <person name="Bruce D."/>
            <person name="Goodwin L."/>
            <person name="Pitluck S."/>
            <person name="Peters L."/>
            <person name="Kyrpides N."/>
            <person name="Mavromatis K."/>
            <person name="Pagani I."/>
            <person name="Ivanova N."/>
            <person name="Ovchinnikova G."/>
            <person name="Lu M."/>
            <person name="Detter J.C."/>
            <person name="Tapia R."/>
            <person name="Han C."/>
            <person name="Land M."/>
            <person name="Hauser L."/>
            <person name="Markowitz V."/>
            <person name="Cheng J.-F."/>
            <person name="Hugenholtz P."/>
            <person name="Woyke T."/>
            <person name="Wu D."/>
            <person name="Spring S."/>
            <person name="Schroeder M."/>
            <person name="Brambilla E."/>
            <person name="Klenk H.-P."/>
            <person name="Eisen J.A."/>
        </authorList>
    </citation>
    <scope>NUCLEOTIDE SEQUENCE [LARGE SCALE GENOMIC DNA]</scope>
    <source>
        <strain evidence="2">ATCC BAA-1237 / DSM 17374 / SPN1</strain>
    </source>
</reference>
<protein>
    <submittedName>
        <fullName evidence="1">Uncharacterized protein</fullName>
    </submittedName>
</protein>
<dbReference type="EMBL" id="CP002659">
    <property type="protein sequence ID" value="AEC02032.1"/>
    <property type="molecule type" value="Genomic_DNA"/>
</dbReference>
<gene>
    <name evidence="1" type="ordered locus">Spico_0807</name>
</gene>